<reference evidence="3 4" key="1">
    <citation type="journal article" date="2013" name="Genome Announc.">
        <title>Draft Genome Sequence of Amycolatopsis decaplanina Strain DSM 44594T.</title>
        <authorList>
            <person name="Kaur N."/>
            <person name="Kumar S."/>
            <person name="Bala M."/>
            <person name="Raghava G.P."/>
            <person name="Mayilraj S."/>
        </authorList>
    </citation>
    <scope>NUCLEOTIDE SEQUENCE [LARGE SCALE GENOMIC DNA]</scope>
    <source>
        <strain evidence="3 4">DSM 44594</strain>
    </source>
</reference>
<evidence type="ECO:0000313" key="3">
    <source>
        <dbReference type="EMBL" id="EME56606.1"/>
    </source>
</evidence>
<dbReference type="EMBL" id="AOHO01000063">
    <property type="protein sequence ID" value="EME56606.1"/>
    <property type="molecule type" value="Genomic_DNA"/>
</dbReference>
<dbReference type="OrthoDB" id="9780518at2"/>
<dbReference type="InterPro" id="IPR050766">
    <property type="entry name" value="Bact_Lucif_Oxidored"/>
</dbReference>
<dbReference type="NCBIfam" id="TIGR03558">
    <property type="entry name" value="oxido_grp_1"/>
    <property type="match status" value="1"/>
</dbReference>
<evidence type="ECO:0000259" key="2">
    <source>
        <dbReference type="Pfam" id="PF00296"/>
    </source>
</evidence>
<dbReference type="GO" id="GO:0016705">
    <property type="term" value="F:oxidoreductase activity, acting on paired donors, with incorporation or reduction of molecular oxygen"/>
    <property type="evidence" value="ECO:0007669"/>
    <property type="project" value="InterPro"/>
</dbReference>
<dbReference type="CDD" id="cd00347">
    <property type="entry name" value="Flavin_utilizing_monoxygenases"/>
    <property type="match status" value="1"/>
</dbReference>
<dbReference type="Pfam" id="PF00296">
    <property type="entry name" value="Bac_luciferase"/>
    <property type="match status" value="1"/>
</dbReference>
<protein>
    <submittedName>
        <fullName evidence="3">Monooxygenase</fullName>
    </submittedName>
</protein>
<dbReference type="InterPro" id="IPR019949">
    <property type="entry name" value="CmoO-like"/>
</dbReference>
<comment type="caution">
    <text evidence="3">The sequence shown here is derived from an EMBL/GenBank/DDBJ whole genome shotgun (WGS) entry which is preliminary data.</text>
</comment>
<proteinExistence type="predicted"/>
<dbReference type="RefSeq" id="WP_007032265.1">
    <property type="nucleotide sequence ID" value="NZ_AOHO01000063.1"/>
</dbReference>
<dbReference type="GO" id="GO:0004497">
    <property type="term" value="F:monooxygenase activity"/>
    <property type="evidence" value="ECO:0007669"/>
    <property type="project" value="UniProtKB-KW"/>
</dbReference>
<evidence type="ECO:0000313" key="4">
    <source>
        <dbReference type="Proteomes" id="UP000054226"/>
    </source>
</evidence>
<keyword evidence="3" id="KW-0503">Monooxygenase</keyword>
<dbReference type="GO" id="GO:0005829">
    <property type="term" value="C:cytosol"/>
    <property type="evidence" value="ECO:0007669"/>
    <property type="project" value="TreeGrafter"/>
</dbReference>
<keyword evidence="4" id="KW-1185">Reference proteome</keyword>
<dbReference type="InterPro" id="IPR036661">
    <property type="entry name" value="Luciferase-like_sf"/>
</dbReference>
<dbReference type="SUPFAM" id="SSF51679">
    <property type="entry name" value="Bacterial luciferase-like"/>
    <property type="match status" value="1"/>
</dbReference>
<dbReference type="PANTHER" id="PTHR30137:SF6">
    <property type="entry name" value="LUCIFERASE-LIKE MONOOXYGENASE"/>
    <property type="match status" value="1"/>
</dbReference>
<dbReference type="Proteomes" id="UP000054226">
    <property type="component" value="Unassembled WGS sequence"/>
</dbReference>
<dbReference type="InterPro" id="IPR011251">
    <property type="entry name" value="Luciferase-like_dom"/>
</dbReference>
<evidence type="ECO:0000256" key="1">
    <source>
        <dbReference type="ARBA" id="ARBA00007789"/>
    </source>
</evidence>
<dbReference type="AlphaFoldDB" id="M2X6D4"/>
<accession>M2X6D4</accession>
<comment type="similarity">
    <text evidence="1">To bacterial alkanal monooxygenase alpha and beta chains.</text>
</comment>
<dbReference type="PATRIC" id="fig|1284240.4.peg.4485"/>
<organism evidence="3 4">
    <name type="scientific">Amycolatopsis decaplanina DSM 44594</name>
    <dbReference type="NCBI Taxonomy" id="1284240"/>
    <lineage>
        <taxon>Bacteria</taxon>
        <taxon>Bacillati</taxon>
        <taxon>Actinomycetota</taxon>
        <taxon>Actinomycetes</taxon>
        <taxon>Pseudonocardiales</taxon>
        <taxon>Pseudonocardiaceae</taxon>
        <taxon>Amycolatopsis</taxon>
    </lineage>
</organism>
<gene>
    <name evidence="3" type="ORF">H074_22094</name>
</gene>
<name>M2X6D4_9PSEU</name>
<dbReference type="Gene3D" id="3.20.20.30">
    <property type="entry name" value="Luciferase-like domain"/>
    <property type="match status" value="1"/>
</dbReference>
<feature type="domain" description="Luciferase-like" evidence="2">
    <location>
        <begin position="19"/>
        <end position="303"/>
    </location>
</feature>
<sequence length="329" mass="34657">MGILLSALELAVVEDGSPATEVLASTAAVTGKLEELGYHRVWIAEHHGSPAIATSSPPVLAAHLAAVTSSIRIGSGGVMAPNHAPLAIAEQFATLSALHPGRIDLGVGRGPGTFDEKIIRALRRGADPATDDDYRADVAELLRHLAGETGIRVLPGEVPTPEPWLLCSSAAGARLAAELGLPIAVAHHIRPQNTAEVLQAYRENFKPSQWREEPYVILAVETICADTDAEAAYFAGPCAVIKSYLLNGEGGDLAFPTREQAAAHEFTRESKELIARFTAAQAHGGPEKVVRSLKDLAAATGADELMLTTPVYDAAARARSYELVAKAFG</sequence>
<dbReference type="PANTHER" id="PTHR30137">
    <property type="entry name" value="LUCIFERASE-LIKE MONOOXYGENASE"/>
    <property type="match status" value="1"/>
</dbReference>
<keyword evidence="3" id="KW-0560">Oxidoreductase</keyword>